<protein>
    <submittedName>
        <fullName evidence="1">Uncharacterized protein</fullName>
    </submittedName>
</protein>
<dbReference type="RefSeq" id="WP_058390614.1">
    <property type="nucleotide sequence ID" value="NZ_LLWF02000080.1"/>
</dbReference>
<dbReference type="OrthoDB" id="7592571at2"/>
<accession>A0A1S8D198</accession>
<evidence type="ECO:0000313" key="1">
    <source>
        <dbReference type="EMBL" id="ONH81971.1"/>
    </source>
</evidence>
<dbReference type="EMBL" id="LLWF02000080">
    <property type="protein sequence ID" value="ONH81971.1"/>
    <property type="molecule type" value="Genomic_DNA"/>
</dbReference>
<organism evidence="1 2">
    <name type="scientific">Roseomonas mucosa</name>
    <dbReference type="NCBI Taxonomy" id="207340"/>
    <lineage>
        <taxon>Bacteria</taxon>
        <taxon>Pseudomonadati</taxon>
        <taxon>Pseudomonadota</taxon>
        <taxon>Alphaproteobacteria</taxon>
        <taxon>Acetobacterales</taxon>
        <taxon>Roseomonadaceae</taxon>
        <taxon>Roseomonas</taxon>
    </lineage>
</organism>
<proteinExistence type="predicted"/>
<keyword evidence="2" id="KW-1185">Reference proteome</keyword>
<dbReference type="STRING" id="207340.APZ41_017130"/>
<comment type="caution">
    <text evidence="1">The sequence shown here is derived from an EMBL/GenBank/DDBJ whole genome shotgun (WGS) entry which is preliminary data.</text>
</comment>
<dbReference type="AlphaFoldDB" id="A0A1S8D198"/>
<evidence type="ECO:0000313" key="2">
    <source>
        <dbReference type="Proteomes" id="UP000054844"/>
    </source>
</evidence>
<name>A0A1S8D198_9PROT</name>
<dbReference type="Proteomes" id="UP000054844">
    <property type="component" value="Unassembled WGS sequence"/>
</dbReference>
<reference evidence="1" key="1">
    <citation type="submission" date="2016-12" db="EMBL/GenBank/DDBJ databases">
        <title>Draft genome sequence of Roseomonas mucosa strain AU37, isolated from a peripheral intravenous catheter.</title>
        <authorList>
            <person name="Choudhury M.A."/>
            <person name="Sidjabat H.E."/>
            <person name="Wailan A.M."/>
            <person name="Zhang L."/>
            <person name="Marsh N.M."/>
            <person name="Rickard C.M."/>
            <person name="Davies M."/>
            <person name="Mcmillan D.J."/>
        </authorList>
    </citation>
    <scope>NUCLEOTIDE SEQUENCE [LARGE SCALE GENOMIC DNA]</scope>
    <source>
        <strain evidence="1">AU37</strain>
    </source>
</reference>
<sequence>MLVYGDAVRRVEPQVELEHLSALLERLRALPPGLGRHSALVGALILAGELAQGLADAAFERNGRLDMEDPSSAASMALLLRLAGAVERSWNGGFTETGPEACAALTILAQAGLPDEIQVRRMEGFAYYALYPEAYLQAATAMPRDASTQVIGIRSIGTVLGAMVAAALGTSRLWTLRPVGHPFHREVSVARNLADALVAEPITNFAVVDEGPGLSGSSFGAVTSFLEVQGVSRDRITFFPGHAGEPGTYASPRSRAIWAEVTRRPASFDALLLDPARTAQRLEGWAADLLGPAVAPMQDISGGAWRALDQADTATWPAVHPWQERRKFLFRTADSTWLLKFAGLGQHGEERLAQARALHEAGFTPPVAGLLHGFLVERWIEDACPLTAGSPGKAALLAWLGRYLGFRARSMPARPEAGASAAELLSMARHNTAQTLGEQFAKRLAVWEPLTDVLEVSCRRVYTDNRLHAWEWLLTPEGRLLKTDAVDHATAHDLIGCQDIAWDIVGAGCELGLSFHEQEELRQKVQQRAGCRVEPRLMEFLRPCYLAFQLGAWSLAAESNQDTVEGARLRERVDDYARQLSTLLMN</sequence>
<gene>
    <name evidence="1" type="ORF">APZ41_017130</name>
</gene>